<dbReference type="SUPFAM" id="SSF53098">
    <property type="entry name" value="Ribonuclease H-like"/>
    <property type="match status" value="1"/>
</dbReference>
<sequence length="151" mass="17220">MRWLPSYCSENQRNSIYKLCTSAMQSASNEIASKGEKNQRKENALDNSDDNATDDGFLIFNTDTIANKNYNVQELELITYFNDNGTLLETLHKFPTIKKLFLRYNTSLCSSAAVERLFSFAGYITSPTRGSLSDNTFMQLVFMKGNQEYTE</sequence>
<evidence type="ECO:0000313" key="2">
    <source>
        <dbReference type="EMBL" id="JAV92297.1"/>
    </source>
</evidence>
<evidence type="ECO:0000259" key="1">
    <source>
        <dbReference type="Pfam" id="PF05699"/>
    </source>
</evidence>
<proteinExistence type="predicted"/>
<reference evidence="2" key="1">
    <citation type="journal article" date="2016" name="Sci. Rep.">
        <title>Molecular characterization of firefly nuptial gifts: a multi-omics approach sheds light on postcopulatory sexual selection.</title>
        <authorList>
            <person name="Al-Wathiqui N."/>
            <person name="Fallon T.R."/>
            <person name="South A."/>
            <person name="Weng J.K."/>
            <person name="Lewis S.M."/>
        </authorList>
    </citation>
    <scope>NUCLEOTIDE SEQUENCE</scope>
</reference>
<dbReference type="GO" id="GO:0046983">
    <property type="term" value="F:protein dimerization activity"/>
    <property type="evidence" value="ECO:0007669"/>
    <property type="project" value="InterPro"/>
</dbReference>
<accession>A0A1Y1N9M8</accession>
<dbReference type="EMBL" id="GEZM01013847">
    <property type="protein sequence ID" value="JAV92297.1"/>
    <property type="molecule type" value="Transcribed_RNA"/>
</dbReference>
<name>A0A1Y1N9M8_PHOPY</name>
<dbReference type="EMBL" id="GEZM01013849">
    <property type="protein sequence ID" value="JAV92293.1"/>
    <property type="molecule type" value="Transcribed_RNA"/>
</dbReference>
<dbReference type="AlphaFoldDB" id="A0A1Y1N9M8"/>
<dbReference type="InterPro" id="IPR008906">
    <property type="entry name" value="HATC_C_dom"/>
</dbReference>
<dbReference type="EMBL" id="GEZM01013848">
    <property type="protein sequence ID" value="JAV92295.1"/>
    <property type="molecule type" value="Transcribed_RNA"/>
</dbReference>
<feature type="domain" description="HAT C-terminal dimerisation" evidence="1">
    <location>
        <begin position="89"/>
        <end position="146"/>
    </location>
</feature>
<organism evidence="2">
    <name type="scientific">Photinus pyralis</name>
    <name type="common">Common eastern firefly</name>
    <name type="synonym">Lampyris pyralis</name>
    <dbReference type="NCBI Taxonomy" id="7054"/>
    <lineage>
        <taxon>Eukaryota</taxon>
        <taxon>Metazoa</taxon>
        <taxon>Ecdysozoa</taxon>
        <taxon>Arthropoda</taxon>
        <taxon>Hexapoda</taxon>
        <taxon>Insecta</taxon>
        <taxon>Pterygota</taxon>
        <taxon>Neoptera</taxon>
        <taxon>Endopterygota</taxon>
        <taxon>Coleoptera</taxon>
        <taxon>Polyphaga</taxon>
        <taxon>Elateriformia</taxon>
        <taxon>Elateroidea</taxon>
        <taxon>Lampyridae</taxon>
        <taxon>Lampyrinae</taxon>
        <taxon>Photinus</taxon>
    </lineage>
</organism>
<dbReference type="InterPro" id="IPR012337">
    <property type="entry name" value="RNaseH-like_sf"/>
</dbReference>
<dbReference type="Pfam" id="PF05699">
    <property type="entry name" value="Dimer_Tnp_hAT"/>
    <property type="match status" value="1"/>
</dbReference>
<protein>
    <recommendedName>
        <fullName evidence="1">HAT C-terminal dimerisation domain-containing protein</fullName>
    </recommendedName>
</protein>